<dbReference type="InterPro" id="IPR004368">
    <property type="entry name" value="TIF_IF1"/>
</dbReference>
<sequence length="73" mass="8215">MPNSLTFEVEGEVIENLPNTSFRVKLNGSEKVVLCHLAGKMRIHWIRLLPGDKVRVAMAGPDETLGRIIFKLK</sequence>
<feature type="domain" description="S1-like" evidence="6">
    <location>
        <begin position="1"/>
        <end position="73"/>
    </location>
</feature>
<dbReference type="GO" id="GO:0005829">
    <property type="term" value="C:cytosol"/>
    <property type="evidence" value="ECO:0007669"/>
    <property type="project" value="TreeGrafter"/>
</dbReference>
<dbReference type="PROSITE" id="PS50832">
    <property type="entry name" value="S1_IF1_TYPE"/>
    <property type="match status" value="1"/>
</dbReference>
<comment type="similarity">
    <text evidence="1 4">Belongs to the IF-1 family.</text>
</comment>
<keyword evidence="3 4" id="KW-0648">Protein biosynthesis</keyword>
<dbReference type="AlphaFoldDB" id="A0A0G1SKM7"/>
<dbReference type="GO" id="GO:0003743">
    <property type="term" value="F:translation initiation factor activity"/>
    <property type="evidence" value="ECO:0007669"/>
    <property type="project" value="UniProtKB-UniRule"/>
</dbReference>
<name>A0A0G1SKM7_9BACT</name>
<keyword evidence="4" id="KW-0963">Cytoplasm</keyword>
<evidence type="ECO:0000259" key="6">
    <source>
        <dbReference type="PROSITE" id="PS50832"/>
    </source>
</evidence>
<comment type="caution">
    <text evidence="7">The sequence shown here is derived from an EMBL/GenBank/DDBJ whole genome shotgun (WGS) entry which is preliminary data.</text>
</comment>
<comment type="function">
    <text evidence="4">One of the essential components for the initiation of protein synthesis. Stabilizes the binding of IF-2 and IF-3 on the 30S subunit to which N-formylmethionyl-tRNA(fMet) subsequently binds. Helps modulate mRNA selection, yielding the 30S pre-initiation complex (PIC). Upon addition of the 50S ribosomal subunit IF-1, IF-2 and IF-3 are released leaving the mature 70S translation initiation complex.</text>
</comment>
<dbReference type="InterPro" id="IPR012340">
    <property type="entry name" value="NA-bd_OB-fold"/>
</dbReference>
<dbReference type="HAMAP" id="MF_00075">
    <property type="entry name" value="IF_1"/>
    <property type="match status" value="1"/>
</dbReference>
<dbReference type="NCBIfam" id="TIGR00008">
    <property type="entry name" value="infA"/>
    <property type="match status" value="1"/>
</dbReference>
<keyword evidence="2 4" id="KW-0396">Initiation factor</keyword>
<protein>
    <recommendedName>
        <fullName evidence="4 5">Translation initiation factor IF-1</fullName>
    </recommendedName>
</protein>
<evidence type="ECO:0000256" key="5">
    <source>
        <dbReference type="NCBIfam" id="TIGR00008"/>
    </source>
</evidence>
<dbReference type="EMBL" id="LCOA01000006">
    <property type="protein sequence ID" value="KKU69976.1"/>
    <property type="molecule type" value="Genomic_DNA"/>
</dbReference>
<dbReference type="Gene3D" id="2.40.50.140">
    <property type="entry name" value="Nucleic acid-binding proteins"/>
    <property type="match status" value="1"/>
</dbReference>
<dbReference type="InterPro" id="IPR006196">
    <property type="entry name" value="RNA-binding_domain_S1_IF1"/>
</dbReference>
<dbReference type="SUPFAM" id="SSF50249">
    <property type="entry name" value="Nucleic acid-binding proteins"/>
    <property type="match status" value="1"/>
</dbReference>
<accession>A0A0G1SKM7</accession>
<reference evidence="7 8" key="1">
    <citation type="journal article" date="2015" name="Nature">
        <title>rRNA introns, odd ribosomes, and small enigmatic genomes across a large radiation of phyla.</title>
        <authorList>
            <person name="Brown C.T."/>
            <person name="Hug L.A."/>
            <person name="Thomas B.C."/>
            <person name="Sharon I."/>
            <person name="Castelle C.J."/>
            <person name="Singh A."/>
            <person name="Wilkins M.J."/>
            <person name="Williams K.H."/>
            <person name="Banfield J.F."/>
        </authorList>
    </citation>
    <scope>NUCLEOTIDE SEQUENCE [LARGE SCALE GENOMIC DNA]</scope>
</reference>
<evidence type="ECO:0000256" key="4">
    <source>
        <dbReference type="HAMAP-Rule" id="MF_00075"/>
    </source>
</evidence>
<keyword evidence="4" id="KW-0699">rRNA-binding</keyword>
<comment type="subunit">
    <text evidence="4">Component of the 30S ribosomal translation pre-initiation complex which assembles on the 30S ribosome in the order IF-2 and IF-3, IF-1 and N-formylmethionyl-tRNA(fMet); mRNA recruitment can occur at any time during PIC assembly.</text>
</comment>
<dbReference type="Proteomes" id="UP000034565">
    <property type="component" value="Unassembled WGS sequence"/>
</dbReference>
<dbReference type="GO" id="GO:0019843">
    <property type="term" value="F:rRNA binding"/>
    <property type="evidence" value="ECO:0007669"/>
    <property type="project" value="UniProtKB-UniRule"/>
</dbReference>
<evidence type="ECO:0000313" key="8">
    <source>
        <dbReference type="Proteomes" id="UP000034565"/>
    </source>
</evidence>
<dbReference type="GO" id="GO:0043022">
    <property type="term" value="F:ribosome binding"/>
    <property type="evidence" value="ECO:0007669"/>
    <property type="project" value="UniProtKB-UniRule"/>
</dbReference>
<keyword evidence="4" id="KW-0694">RNA-binding</keyword>
<dbReference type="Pfam" id="PF01176">
    <property type="entry name" value="eIF-1a"/>
    <property type="match status" value="1"/>
</dbReference>
<proteinExistence type="inferred from homology"/>
<evidence type="ECO:0000256" key="3">
    <source>
        <dbReference type="ARBA" id="ARBA00022917"/>
    </source>
</evidence>
<organism evidence="7 8">
    <name type="scientific">Candidatus Amesbacteria bacterium GW2011_GWA1_47_20</name>
    <dbReference type="NCBI Taxonomy" id="1618354"/>
    <lineage>
        <taxon>Bacteria</taxon>
        <taxon>Candidatus Amesiibacteriota</taxon>
    </lineage>
</organism>
<dbReference type="PANTHER" id="PTHR33370:SF1">
    <property type="entry name" value="TRANSLATION INITIATION FACTOR IF-1, CHLOROPLASTIC"/>
    <property type="match status" value="1"/>
</dbReference>
<evidence type="ECO:0000256" key="2">
    <source>
        <dbReference type="ARBA" id="ARBA00022540"/>
    </source>
</evidence>
<evidence type="ECO:0000256" key="1">
    <source>
        <dbReference type="ARBA" id="ARBA00010939"/>
    </source>
</evidence>
<dbReference type="PANTHER" id="PTHR33370">
    <property type="entry name" value="TRANSLATION INITIATION FACTOR IF-1, CHLOROPLASTIC"/>
    <property type="match status" value="1"/>
</dbReference>
<comment type="subcellular location">
    <subcellularLocation>
        <location evidence="4">Cytoplasm</location>
    </subcellularLocation>
</comment>
<gene>
    <name evidence="4" type="primary">infA</name>
    <name evidence="7" type="ORF">UX92_C0006G0023</name>
</gene>
<evidence type="ECO:0000313" key="7">
    <source>
        <dbReference type="EMBL" id="KKU69976.1"/>
    </source>
</evidence>